<organism evidence="1 2">
    <name type="scientific">Fibrella rubiginis</name>
    <dbReference type="NCBI Taxonomy" id="2817060"/>
    <lineage>
        <taxon>Bacteria</taxon>
        <taxon>Pseudomonadati</taxon>
        <taxon>Bacteroidota</taxon>
        <taxon>Cytophagia</taxon>
        <taxon>Cytophagales</taxon>
        <taxon>Spirosomataceae</taxon>
        <taxon>Fibrella</taxon>
    </lineage>
</organism>
<comment type="caution">
    <text evidence="1">The sequence shown here is derived from an EMBL/GenBank/DDBJ whole genome shotgun (WGS) entry which is preliminary data.</text>
</comment>
<accession>A0A939GI89</accession>
<dbReference type="RefSeq" id="WP_207367200.1">
    <property type="nucleotide sequence ID" value="NZ_JAFMYV010000016.1"/>
</dbReference>
<gene>
    <name evidence="1" type="ORF">J2I47_24205</name>
</gene>
<dbReference type="Proteomes" id="UP000664034">
    <property type="component" value="Unassembled WGS sequence"/>
</dbReference>
<proteinExistence type="predicted"/>
<dbReference type="AlphaFoldDB" id="A0A939GI89"/>
<keyword evidence="2" id="KW-1185">Reference proteome</keyword>
<dbReference type="EMBL" id="JAFMYV010000016">
    <property type="protein sequence ID" value="MBO0939672.1"/>
    <property type="molecule type" value="Genomic_DNA"/>
</dbReference>
<reference evidence="1" key="1">
    <citation type="submission" date="2021-03" db="EMBL/GenBank/DDBJ databases">
        <title>Fibrella sp. HMF5335 genome sequencing and assembly.</title>
        <authorList>
            <person name="Kang H."/>
            <person name="Kim H."/>
            <person name="Bae S."/>
            <person name="Joh K."/>
        </authorList>
    </citation>
    <scope>NUCLEOTIDE SEQUENCE</scope>
    <source>
        <strain evidence="1">HMF5335</strain>
    </source>
</reference>
<protein>
    <submittedName>
        <fullName evidence="1">Uncharacterized protein</fullName>
    </submittedName>
</protein>
<sequence>MIALTGQLGLVLAYISRHSGNRLTANILDYLGHLGVSMLAGGVIKAAGVLLDLPALRLLGNAIMIWQLARRQNSMQLPYYLIMPFALFVCMTV</sequence>
<evidence type="ECO:0000313" key="2">
    <source>
        <dbReference type="Proteomes" id="UP000664034"/>
    </source>
</evidence>
<evidence type="ECO:0000313" key="1">
    <source>
        <dbReference type="EMBL" id="MBO0939672.1"/>
    </source>
</evidence>
<name>A0A939GI89_9BACT</name>